<dbReference type="AlphaFoldDB" id="A0A9D4G9X5"/>
<proteinExistence type="predicted"/>
<gene>
    <name evidence="2" type="ORF">DPMN_141672</name>
</gene>
<dbReference type="EMBL" id="JAIWYP010000006">
    <property type="protein sequence ID" value="KAH3813220.1"/>
    <property type="molecule type" value="Genomic_DNA"/>
</dbReference>
<name>A0A9D4G9X5_DREPO</name>
<comment type="caution">
    <text evidence="2">The sequence shown here is derived from an EMBL/GenBank/DDBJ whole genome shotgun (WGS) entry which is preliminary data.</text>
</comment>
<reference evidence="2" key="1">
    <citation type="journal article" date="2019" name="bioRxiv">
        <title>The Genome of the Zebra Mussel, Dreissena polymorpha: A Resource for Invasive Species Research.</title>
        <authorList>
            <person name="McCartney M.A."/>
            <person name="Auch B."/>
            <person name="Kono T."/>
            <person name="Mallez S."/>
            <person name="Zhang Y."/>
            <person name="Obille A."/>
            <person name="Becker A."/>
            <person name="Abrahante J.E."/>
            <person name="Garbe J."/>
            <person name="Badalamenti J.P."/>
            <person name="Herman A."/>
            <person name="Mangelson H."/>
            <person name="Liachko I."/>
            <person name="Sullivan S."/>
            <person name="Sone E.D."/>
            <person name="Koren S."/>
            <person name="Silverstein K.A.T."/>
            <person name="Beckman K.B."/>
            <person name="Gohl D.M."/>
        </authorList>
    </citation>
    <scope>NUCLEOTIDE SEQUENCE</scope>
    <source>
        <strain evidence="2">Duluth1</strain>
        <tissue evidence="2">Whole animal</tissue>
    </source>
</reference>
<sequence>MLGGVRDGAPSIYLDILKIVPEPTMTNQAPLSLMNRLKKPIELSVRQSVLSTYIIFPSVPTMAELPPMLNNKGERFADPCTTKFYTVEGHTTTWFMSQEEEFNTVEGRATTWFMTQEEDNLMSPDLSTENQIDHRASYGCFRGNDAARDHYFEEETMEEKWQKVNEAYLGPRPVLPNNAANKSNGTVIHNRTKDLYSITNRIAGKYATPERPARNKHEEVIADDEGQTKRSIGYFHEPLNRPSMLTS</sequence>
<dbReference type="Proteomes" id="UP000828390">
    <property type="component" value="Unassembled WGS sequence"/>
</dbReference>
<evidence type="ECO:0000313" key="2">
    <source>
        <dbReference type="EMBL" id="KAH3813220.1"/>
    </source>
</evidence>
<reference evidence="2" key="2">
    <citation type="submission" date="2020-11" db="EMBL/GenBank/DDBJ databases">
        <authorList>
            <person name="McCartney M.A."/>
            <person name="Auch B."/>
            <person name="Kono T."/>
            <person name="Mallez S."/>
            <person name="Becker A."/>
            <person name="Gohl D.M."/>
            <person name="Silverstein K.A.T."/>
            <person name="Koren S."/>
            <person name="Bechman K.B."/>
            <person name="Herman A."/>
            <person name="Abrahante J.E."/>
            <person name="Garbe J."/>
        </authorList>
    </citation>
    <scope>NUCLEOTIDE SEQUENCE</scope>
    <source>
        <strain evidence="2">Duluth1</strain>
        <tissue evidence="2">Whole animal</tissue>
    </source>
</reference>
<evidence type="ECO:0000256" key="1">
    <source>
        <dbReference type="SAM" id="MobiDB-lite"/>
    </source>
</evidence>
<organism evidence="2 3">
    <name type="scientific">Dreissena polymorpha</name>
    <name type="common">Zebra mussel</name>
    <name type="synonym">Mytilus polymorpha</name>
    <dbReference type="NCBI Taxonomy" id="45954"/>
    <lineage>
        <taxon>Eukaryota</taxon>
        <taxon>Metazoa</taxon>
        <taxon>Spiralia</taxon>
        <taxon>Lophotrochozoa</taxon>
        <taxon>Mollusca</taxon>
        <taxon>Bivalvia</taxon>
        <taxon>Autobranchia</taxon>
        <taxon>Heteroconchia</taxon>
        <taxon>Euheterodonta</taxon>
        <taxon>Imparidentia</taxon>
        <taxon>Neoheterodontei</taxon>
        <taxon>Myida</taxon>
        <taxon>Dreissenoidea</taxon>
        <taxon>Dreissenidae</taxon>
        <taxon>Dreissena</taxon>
    </lineage>
</organism>
<protein>
    <submittedName>
        <fullName evidence="2">Uncharacterized protein</fullName>
    </submittedName>
</protein>
<keyword evidence="3" id="KW-1185">Reference proteome</keyword>
<accession>A0A9D4G9X5</accession>
<evidence type="ECO:0000313" key="3">
    <source>
        <dbReference type="Proteomes" id="UP000828390"/>
    </source>
</evidence>
<feature type="region of interest" description="Disordered" evidence="1">
    <location>
        <begin position="223"/>
        <end position="247"/>
    </location>
</feature>